<sequence length="105" mass="11198">MAPDAVCVFDGVLWRVAICDGTTHHHAVMVFCGEHPVTCVVGLLLGSLGQQRNKLLVAARCQAVCRLLHSCWEIESAAPTAFAAICSMRRPTCGVPHTLVGAGMR</sequence>
<protein>
    <submittedName>
        <fullName evidence="1">Uncharacterized protein</fullName>
    </submittedName>
</protein>
<organism evidence="1">
    <name type="scientific">Chlamydomonas euryale</name>
    <dbReference type="NCBI Taxonomy" id="1486919"/>
    <lineage>
        <taxon>Eukaryota</taxon>
        <taxon>Viridiplantae</taxon>
        <taxon>Chlorophyta</taxon>
        <taxon>core chlorophytes</taxon>
        <taxon>Chlorophyceae</taxon>
        <taxon>CS clade</taxon>
        <taxon>Chlamydomonadales</taxon>
        <taxon>Chlamydomonadaceae</taxon>
        <taxon>Chlamydomonas</taxon>
    </lineage>
</organism>
<name>A0A7R9VNQ4_9CHLO</name>
<proteinExistence type="predicted"/>
<gene>
    <name evidence="1" type="ORF">CEUR00632_LOCUS15186</name>
</gene>
<evidence type="ECO:0000313" key="1">
    <source>
        <dbReference type="EMBL" id="CAD8299688.1"/>
    </source>
</evidence>
<dbReference type="EMBL" id="HBEC01032739">
    <property type="protein sequence ID" value="CAD8299688.1"/>
    <property type="molecule type" value="Transcribed_RNA"/>
</dbReference>
<accession>A0A7R9VNQ4</accession>
<dbReference type="AlphaFoldDB" id="A0A7R9VNQ4"/>
<reference evidence="1" key="1">
    <citation type="submission" date="2021-01" db="EMBL/GenBank/DDBJ databases">
        <authorList>
            <person name="Corre E."/>
            <person name="Pelletier E."/>
            <person name="Niang G."/>
            <person name="Scheremetjew M."/>
            <person name="Finn R."/>
            <person name="Kale V."/>
            <person name="Holt S."/>
            <person name="Cochrane G."/>
            <person name="Meng A."/>
            <person name="Brown T."/>
            <person name="Cohen L."/>
        </authorList>
    </citation>
    <scope>NUCLEOTIDE SEQUENCE</scope>
    <source>
        <strain evidence="1">CCMP219</strain>
    </source>
</reference>